<dbReference type="Gene3D" id="3.30.460.10">
    <property type="entry name" value="Beta Polymerase, domain 2"/>
    <property type="match status" value="1"/>
</dbReference>
<proteinExistence type="predicted"/>
<dbReference type="InterPro" id="IPR041633">
    <property type="entry name" value="Polbeta"/>
</dbReference>
<keyword evidence="3" id="KW-1185">Reference proteome</keyword>
<gene>
    <name evidence="2" type="ORF">FHS68_000413</name>
</gene>
<reference evidence="2 3" key="1">
    <citation type="submission" date="2020-03" db="EMBL/GenBank/DDBJ databases">
        <title>Genomic Encyclopedia of Type Strains, Phase IV (KMG-IV): sequencing the most valuable type-strain genomes for metagenomic binning, comparative biology and taxonomic classification.</title>
        <authorList>
            <person name="Goeker M."/>
        </authorList>
    </citation>
    <scope>NUCLEOTIDE SEQUENCE [LARGE SCALE GENOMIC DNA]</scope>
    <source>
        <strain evidence="2 3">DSM 102865</strain>
    </source>
</reference>
<evidence type="ECO:0000313" key="3">
    <source>
        <dbReference type="Proteomes" id="UP001179181"/>
    </source>
</evidence>
<comment type="caution">
    <text evidence="2">The sequence shown here is derived from an EMBL/GenBank/DDBJ whole genome shotgun (WGS) entry which is preliminary data.</text>
</comment>
<dbReference type="PANTHER" id="PTHR43449:SF3">
    <property type="entry name" value="POLYMERASE NUCLEOTIDYL TRANSFERASE DOMAIN-CONTAINING PROTEIN"/>
    <property type="match status" value="1"/>
</dbReference>
<evidence type="ECO:0000313" key="2">
    <source>
        <dbReference type="EMBL" id="NIJ51257.1"/>
    </source>
</evidence>
<accession>A0ABX0UE34</accession>
<name>A0ABX0UE34_9BACT</name>
<dbReference type="Proteomes" id="UP001179181">
    <property type="component" value="Unassembled WGS sequence"/>
</dbReference>
<organism evidence="2 3">
    <name type="scientific">Dyadobacter arcticus</name>
    <dbReference type="NCBI Taxonomy" id="1078754"/>
    <lineage>
        <taxon>Bacteria</taxon>
        <taxon>Pseudomonadati</taxon>
        <taxon>Bacteroidota</taxon>
        <taxon>Cytophagia</taxon>
        <taxon>Cytophagales</taxon>
        <taxon>Spirosomataceae</taxon>
        <taxon>Dyadobacter</taxon>
    </lineage>
</organism>
<sequence length="107" mass="12285">MDQNQALTVAQQYVDLLKQTFSVKKAFLFGSFAKGNFHEDSDIDIAIIVENVDDILEAQITMMKLRRRVDIMIEPHPFLEEDFEASNPVAFEVMKYGIEIEGRFAVL</sequence>
<feature type="domain" description="Polymerase beta nucleotidyltransferase" evidence="1">
    <location>
        <begin position="14"/>
        <end position="72"/>
    </location>
</feature>
<protein>
    <submittedName>
        <fullName evidence="2">Nucleotidyltransferase</fullName>
    </submittedName>
</protein>
<dbReference type="PANTHER" id="PTHR43449">
    <property type="entry name" value="NUCLEOTIDYLTRANSFERASE"/>
    <property type="match status" value="1"/>
</dbReference>
<dbReference type="SUPFAM" id="SSF81301">
    <property type="entry name" value="Nucleotidyltransferase"/>
    <property type="match status" value="1"/>
</dbReference>
<dbReference type="Pfam" id="PF18765">
    <property type="entry name" value="Polbeta"/>
    <property type="match status" value="1"/>
</dbReference>
<evidence type="ECO:0000259" key="1">
    <source>
        <dbReference type="Pfam" id="PF18765"/>
    </source>
</evidence>
<dbReference type="RefSeq" id="WP_167266796.1">
    <property type="nucleotide sequence ID" value="NZ_JAASQJ010000001.1"/>
</dbReference>
<dbReference type="CDD" id="cd05403">
    <property type="entry name" value="NT_KNTase_like"/>
    <property type="match status" value="1"/>
</dbReference>
<dbReference type="InterPro" id="IPR043519">
    <property type="entry name" value="NT_sf"/>
</dbReference>
<dbReference type="EMBL" id="JAASQJ010000001">
    <property type="protein sequence ID" value="NIJ51257.1"/>
    <property type="molecule type" value="Genomic_DNA"/>
</dbReference>